<dbReference type="GO" id="GO:0051117">
    <property type="term" value="F:ATPase binding"/>
    <property type="evidence" value="ECO:0007669"/>
    <property type="project" value="TreeGrafter"/>
</dbReference>
<keyword evidence="6" id="KW-0406">Ion transport</keyword>
<evidence type="ECO:0000256" key="6">
    <source>
        <dbReference type="ARBA" id="ARBA00023065"/>
    </source>
</evidence>
<dbReference type="GO" id="GO:0033179">
    <property type="term" value="C:proton-transporting V-type ATPase, V0 domain"/>
    <property type="evidence" value="ECO:0007669"/>
    <property type="project" value="InterPro"/>
</dbReference>
<feature type="transmembrane region" description="Helical" evidence="9">
    <location>
        <begin position="360"/>
        <end position="383"/>
    </location>
</feature>
<dbReference type="PANTHER" id="PTHR11629:SF63">
    <property type="entry name" value="V-TYPE PROTON ATPASE SUBUNIT A"/>
    <property type="match status" value="1"/>
</dbReference>
<feature type="transmembrane region" description="Helical" evidence="9">
    <location>
        <begin position="395"/>
        <end position="416"/>
    </location>
</feature>
<gene>
    <name evidence="10" type="ORF">SAMN02745249_00527</name>
</gene>
<name>A0A1M4TVB5_9LACT</name>
<feature type="transmembrane region" description="Helical" evidence="9">
    <location>
        <begin position="482"/>
        <end position="500"/>
    </location>
</feature>
<feature type="transmembrane region" description="Helical" evidence="9">
    <location>
        <begin position="567"/>
        <end position="590"/>
    </location>
</feature>
<comment type="similarity">
    <text evidence="2">Belongs to the V-ATPase 116 kDa subunit family.</text>
</comment>
<evidence type="ECO:0000256" key="9">
    <source>
        <dbReference type="SAM" id="Phobius"/>
    </source>
</evidence>
<keyword evidence="5 9" id="KW-1133">Transmembrane helix</keyword>
<evidence type="ECO:0000256" key="4">
    <source>
        <dbReference type="ARBA" id="ARBA00022692"/>
    </source>
</evidence>
<dbReference type="GO" id="GO:0016471">
    <property type="term" value="C:vacuolar proton-transporting V-type ATPase complex"/>
    <property type="evidence" value="ECO:0007669"/>
    <property type="project" value="TreeGrafter"/>
</dbReference>
<dbReference type="GO" id="GO:0007035">
    <property type="term" value="P:vacuolar acidification"/>
    <property type="evidence" value="ECO:0007669"/>
    <property type="project" value="TreeGrafter"/>
</dbReference>
<dbReference type="RefSeq" id="WP_073295919.1">
    <property type="nucleotide sequence ID" value="NZ_FQUF01000006.1"/>
</dbReference>
<protein>
    <submittedName>
        <fullName evidence="10">V/A-type H+-transporting ATPase subunit I</fullName>
    </submittedName>
</protein>
<keyword evidence="7 9" id="KW-0472">Membrane</keyword>
<evidence type="ECO:0000256" key="3">
    <source>
        <dbReference type="ARBA" id="ARBA00022448"/>
    </source>
</evidence>
<keyword evidence="8" id="KW-0175">Coiled coil</keyword>
<sequence length="646" mass="74000">MITTMSMVNITGPRDDIDKMAYNYLSHYDIHLVNALKELSGIETLKAYTSSNQYQPWDERIDDLLSLIDEPVEDDKNLESNLTFKEVKKMVTSVESKVTDKKNELQELTRQLNTATFSHDEYEPFSDIGYSLEKILSIKHLKFRFGRFTTKSYQIFKKYIDSMVPSVFIPSKTTDGYVYGVYFTTPEARQRVDALYYSLAWERIYITEEKGTFKDIVHKYDEQIDQLTTEKEKVQAEIFDILHPNIKNLKQAKKTLEELSEAHKIRQYAAITRDEFAQKETRYLVLGWMAEEDAMKLEKELAKVEEIEMYIEEDEDAHNFESPTKLRNNFFARPFEMITKMYGVPNYRELDPTGIVAVTYSLFFGAMFGDLGQGLLLFLAGLVGYFSEKLSLAKMFVPVGLSSMIFGLIYGSFFGLEDVIPALWGNPMEKLSTIPFFGSLNTVFIVAVGSGMFVILLTMVLNIYLRFKNGEKWEAILNKNGIAGFAFYGLIVLLLVLYMAGQEIPAIGLFIAIIVGLLLVIAFEEPLTNIIEHKKAEDKDGIVMQLLTIFFEMFETVLTYFSNTISFVRIGAFAIAHVAMMGVVLMFANIESANPNWLVLVLGNLFVTGFEGLVIFIQVLRLEFYEIFSHFYSGDGIEFESVWDKK</sequence>
<dbReference type="PANTHER" id="PTHR11629">
    <property type="entry name" value="VACUOLAR PROTON ATPASES"/>
    <property type="match status" value="1"/>
</dbReference>
<feature type="transmembrane region" description="Helical" evidence="9">
    <location>
        <begin position="506"/>
        <end position="523"/>
    </location>
</feature>
<dbReference type="Proteomes" id="UP000184128">
    <property type="component" value="Unassembled WGS sequence"/>
</dbReference>
<comment type="subcellular location">
    <subcellularLocation>
        <location evidence="1">Membrane</location>
        <topology evidence="1">Multi-pass membrane protein</topology>
    </subcellularLocation>
</comment>
<evidence type="ECO:0000256" key="2">
    <source>
        <dbReference type="ARBA" id="ARBA00009904"/>
    </source>
</evidence>
<organism evidence="10 11">
    <name type="scientific">Atopostipes suicloacalis DSM 15692</name>
    <dbReference type="NCBI Taxonomy" id="1121025"/>
    <lineage>
        <taxon>Bacteria</taxon>
        <taxon>Bacillati</taxon>
        <taxon>Bacillota</taxon>
        <taxon>Bacilli</taxon>
        <taxon>Lactobacillales</taxon>
        <taxon>Carnobacteriaceae</taxon>
        <taxon>Atopostipes</taxon>
    </lineage>
</organism>
<accession>A0A1M4TVB5</accession>
<dbReference type="Pfam" id="PF01496">
    <property type="entry name" value="V_ATPase_I"/>
    <property type="match status" value="1"/>
</dbReference>
<dbReference type="GO" id="GO:0046961">
    <property type="term" value="F:proton-transporting ATPase activity, rotational mechanism"/>
    <property type="evidence" value="ECO:0007669"/>
    <property type="project" value="InterPro"/>
</dbReference>
<keyword evidence="4 9" id="KW-0812">Transmembrane</keyword>
<dbReference type="STRING" id="1121025.SAMN02745249_00527"/>
<dbReference type="OrthoDB" id="9803814at2"/>
<dbReference type="InterPro" id="IPR002490">
    <property type="entry name" value="V-ATPase_116kDa_su"/>
</dbReference>
<dbReference type="AlphaFoldDB" id="A0A1M4TVB5"/>
<feature type="coiled-coil region" evidence="8">
    <location>
        <begin position="217"/>
        <end position="266"/>
    </location>
</feature>
<evidence type="ECO:0000256" key="1">
    <source>
        <dbReference type="ARBA" id="ARBA00004141"/>
    </source>
</evidence>
<keyword evidence="3" id="KW-0813">Transport</keyword>
<proteinExistence type="inferred from homology"/>
<evidence type="ECO:0000256" key="8">
    <source>
        <dbReference type="SAM" id="Coils"/>
    </source>
</evidence>
<evidence type="ECO:0000313" key="10">
    <source>
        <dbReference type="EMBL" id="SHE48412.1"/>
    </source>
</evidence>
<evidence type="ECO:0000313" key="11">
    <source>
        <dbReference type="Proteomes" id="UP000184128"/>
    </source>
</evidence>
<keyword evidence="11" id="KW-1185">Reference proteome</keyword>
<evidence type="ECO:0000256" key="7">
    <source>
        <dbReference type="ARBA" id="ARBA00023136"/>
    </source>
</evidence>
<feature type="transmembrane region" description="Helical" evidence="9">
    <location>
        <begin position="436"/>
        <end position="461"/>
    </location>
</feature>
<reference evidence="10 11" key="1">
    <citation type="submission" date="2016-11" db="EMBL/GenBank/DDBJ databases">
        <authorList>
            <person name="Jaros S."/>
            <person name="Januszkiewicz K."/>
            <person name="Wedrychowicz H."/>
        </authorList>
    </citation>
    <scope>NUCLEOTIDE SEQUENCE [LARGE SCALE GENOMIC DNA]</scope>
    <source>
        <strain evidence="10 11">DSM 15692</strain>
    </source>
</reference>
<feature type="transmembrane region" description="Helical" evidence="9">
    <location>
        <begin position="597"/>
        <end position="620"/>
    </location>
</feature>
<evidence type="ECO:0000256" key="5">
    <source>
        <dbReference type="ARBA" id="ARBA00022989"/>
    </source>
</evidence>
<dbReference type="EMBL" id="FQUF01000006">
    <property type="protein sequence ID" value="SHE48412.1"/>
    <property type="molecule type" value="Genomic_DNA"/>
</dbReference>